<dbReference type="Proteomes" id="UP000621386">
    <property type="component" value="Unassembled WGS sequence"/>
</dbReference>
<evidence type="ECO:0000313" key="4">
    <source>
        <dbReference type="Proteomes" id="UP000621386"/>
    </source>
</evidence>
<proteinExistence type="predicted"/>
<accession>A0ABS1PDD8</accession>
<evidence type="ECO:0000256" key="1">
    <source>
        <dbReference type="SAM" id="Coils"/>
    </source>
</evidence>
<protein>
    <recommendedName>
        <fullName evidence="5">Transposase</fullName>
    </recommendedName>
</protein>
<keyword evidence="1" id="KW-0175">Coiled coil</keyword>
<keyword evidence="4" id="KW-1185">Reference proteome</keyword>
<organism evidence="3 4">
    <name type="scientific">Streptomyces musisoli</name>
    <dbReference type="NCBI Taxonomy" id="2802280"/>
    <lineage>
        <taxon>Bacteria</taxon>
        <taxon>Bacillati</taxon>
        <taxon>Actinomycetota</taxon>
        <taxon>Actinomycetes</taxon>
        <taxon>Kitasatosporales</taxon>
        <taxon>Streptomycetaceae</taxon>
        <taxon>Streptomyces</taxon>
    </lineage>
</organism>
<feature type="compositionally biased region" description="Low complexity" evidence="2">
    <location>
        <begin position="203"/>
        <end position="217"/>
    </location>
</feature>
<name>A0ABS1PDD8_9ACTN</name>
<gene>
    <name evidence="3" type="ORF">JK361_37400</name>
</gene>
<evidence type="ECO:0008006" key="5">
    <source>
        <dbReference type="Google" id="ProtNLM"/>
    </source>
</evidence>
<evidence type="ECO:0000313" key="3">
    <source>
        <dbReference type="EMBL" id="MBL1110169.1"/>
    </source>
</evidence>
<sequence length="230" mass="25471">MTRPAAPRKQPGQATIPTSRAEVLDAGRAAAVQRRRADSEQCQQRVLTVLAAMRKSRQALSDAEITRRAAVNPQYLQRHRDLKAEAETVRAQLARDAPRAAAAATAHKEAVLEVENRMLLEQNAALQRTLHEVQNELRTLRAHELGARLRDGLNALSLRDTEMEELREQRDAALAASRQAETAMQALRNVNQRLMIENSRLIAADAPEPTRTAPAAESRPALEKPPPTDL</sequence>
<feature type="region of interest" description="Disordered" evidence="2">
    <location>
        <begin position="201"/>
        <end position="230"/>
    </location>
</feature>
<reference evidence="3 4" key="1">
    <citation type="submission" date="2021-01" db="EMBL/GenBank/DDBJ databases">
        <title>WGS of actinomycetes isolated from Thailand.</title>
        <authorList>
            <person name="Thawai C."/>
        </authorList>
    </citation>
    <scope>NUCLEOTIDE SEQUENCE [LARGE SCALE GENOMIC DNA]</scope>
    <source>
        <strain evidence="3 4">CH5-8</strain>
    </source>
</reference>
<feature type="coiled-coil region" evidence="1">
    <location>
        <begin position="76"/>
        <end position="197"/>
    </location>
</feature>
<comment type="caution">
    <text evidence="3">The sequence shown here is derived from an EMBL/GenBank/DDBJ whole genome shotgun (WGS) entry which is preliminary data.</text>
</comment>
<evidence type="ECO:0000256" key="2">
    <source>
        <dbReference type="SAM" id="MobiDB-lite"/>
    </source>
</evidence>
<dbReference type="RefSeq" id="WP_201826971.1">
    <property type="nucleotide sequence ID" value="NZ_JAERRH010000030.1"/>
</dbReference>
<dbReference type="EMBL" id="JAERRH010000030">
    <property type="protein sequence ID" value="MBL1110169.1"/>
    <property type="molecule type" value="Genomic_DNA"/>
</dbReference>